<evidence type="ECO:0000313" key="3">
    <source>
        <dbReference type="Proteomes" id="UP000008827"/>
    </source>
</evidence>
<sequence length="187" mass="21414">MKRDAILAMQQKGGVRPSVFDRITEGRPLGFKKKISSKEQKEKKMIIHSFKFGFDDSLEAICGVISILPAQYVEDYQNINIFSDYARENYFDDPSLSPKPLHLTTMVEDQIINKILINGGAAFNILPRSMLRRFGRTVEDLIPHNILVSHFCGKPSNSDGVICLDVEWIHRVEAIPSTVHQKFFFWN</sequence>
<proteinExistence type="predicted"/>
<gene>
    <name evidence="1" type="ORF">GLYMA_14G160500</name>
</gene>
<evidence type="ECO:0000313" key="2">
    <source>
        <dbReference type="EnsemblPlants" id="KRH16519"/>
    </source>
</evidence>
<dbReference type="EMBL" id="CM000847">
    <property type="protein sequence ID" value="KRH16519.1"/>
    <property type="molecule type" value="Genomic_DNA"/>
</dbReference>
<dbReference type="Gramene" id="KRH16519">
    <property type="protein sequence ID" value="KRH16519"/>
    <property type="gene ID" value="GLYMA_14G160500"/>
</dbReference>
<organism evidence="1">
    <name type="scientific">Glycine max</name>
    <name type="common">Soybean</name>
    <name type="synonym">Glycine hispida</name>
    <dbReference type="NCBI Taxonomy" id="3847"/>
    <lineage>
        <taxon>Eukaryota</taxon>
        <taxon>Viridiplantae</taxon>
        <taxon>Streptophyta</taxon>
        <taxon>Embryophyta</taxon>
        <taxon>Tracheophyta</taxon>
        <taxon>Spermatophyta</taxon>
        <taxon>Magnoliopsida</taxon>
        <taxon>eudicotyledons</taxon>
        <taxon>Gunneridae</taxon>
        <taxon>Pentapetalae</taxon>
        <taxon>rosids</taxon>
        <taxon>fabids</taxon>
        <taxon>Fabales</taxon>
        <taxon>Fabaceae</taxon>
        <taxon>Papilionoideae</taxon>
        <taxon>50 kb inversion clade</taxon>
        <taxon>NPAAA clade</taxon>
        <taxon>indigoferoid/millettioid clade</taxon>
        <taxon>Phaseoleae</taxon>
        <taxon>Glycine</taxon>
        <taxon>Glycine subgen. Soja</taxon>
    </lineage>
</organism>
<reference evidence="2" key="2">
    <citation type="submission" date="2018-02" db="UniProtKB">
        <authorList>
            <consortium name="EnsemblPlants"/>
        </authorList>
    </citation>
    <scope>IDENTIFICATION</scope>
    <source>
        <strain evidence="2">Williams 82</strain>
    </source>
</reference>
<reference evidence="1" key="3">
    <citation type="submission" date="2018-07" db="EMBL/GenBank/DDBJ databases">
        <title>WGS assembly of Glycine max.</title>
        <authorList>
            <person name="Schmutz J."/>
            <person name="Cannon S."/>
            <person name="Schlueter J."/>
            <person name="Ma J."/>
            <person name="Mitros T."/>
            <person name="Nelson W."/>
            <person name="Hyten D."/>
            <person name="Song Q."/>
            <person name="Thelen J."/>
            <person name="Cheng J."/>
            <person name="Xu D."/>
            <person name="Hellsten U."/>
            <person name="May G."/>
            <person name="Yu Y."/>
            <person name="Sakurai T."/>
            <person name="Umezawa T."/>
            <person name="Bhattacharyya M."/>
            <person name="Sandhu D."/>
            <person name="Valliyodan B."/>
            <person name="Lindquist E."/>
            <person name="Peto M."/>
            <person name="Grant D."/>
            <person name="Shu S."/>
            <person name="Goodstein D."/>
            <person name="Barry K."/>
            <person name="Futrell-Griggs M."/>
            <person name="Abernathy B."/>
            <person name="Du J."/>
            <person name="Tian Z."/>
            <person name="Zhu L."/>
            <person name="Gill N."/>
            <person name="Joshi T."/>
            <person name="Libault M."/>
            <person name="Sethuraman A."/>
            <person name="Zhang X."/>
            <person name="Shinozaki K."/>
            <person name="Nguyen H."/>
            <person name="Wing R."/>
            <person name="Cregan P."/>
            <person name="Specht J."/>
            <person name="Grimwood J."/>
            <person name="Rokhsar D."/>
            <person name="Stacey G."/>
            <person name="Shoemaker R."/>
            <person name="Jackson S."/>
        </authorList>
    </citation>
    <scope>NUCLEOTIDE SEQUENCE</scope>
    <source>
        <tissue evidence="1">Callus</tissue>
    </source>
</reference>
<evidence type="ECO:0000313" key="1">
    <source>
        <dbReference type="EMBL" id="KRH16519.1"/>
    </source>
</evidence>
<name>A0A0R0GEG6_SOYBN</name>
<keyword evidence="3" id="KW-1185">Reference proteome</keyword>
<dbReference type="InParanoid" id="A0A0R0GEG6"/>
<reference evidence="1 2" key="1">
    <citation type="journal article" date="2010" name="Nature">
        <title>Genome sequence of the palaeopolyploid soybean.</title>
        <authorList>
            <person name="Schmutz J."/>
            <person name="Cannon S.B."/>
            <person name="Schlueter J."/>
            <person name="Ma J."/>
            <person name="Mitros T."/>
            <person name="Nelson W."/>
            <person name="Hyten D.L."/>
            <person name="Song Q."/>
            <person name="Thelen J.J."/>
            <person name="Cheng J."/>
            <person name="Xu D."/>
            <person name="Hellsten U."/>
            <person name="May G.D."/>
            <person name="Yu Y."/>
            <person name="Sakurai T."/>
            <person name="Umezawa T."/>
            <person name="Bhattacharyya M.K."/>
            <person name="Sandhu D."/>
            <person name="Valliyodan B."/>
            <person name="Lindquist E."/>
            <person name="Peto M."/>
            <person name="Grant D."/>
            <person name="Shu S."/>
            <person name="Goodstein D."/>
            <person name="Barry K."/>
            <person name="Futrell-Griggs M."/>
            <person name="Abernathy B."/>
            <person name="Du J."/>
            <person name="Tian Z."/>
            <person name="Zhu L."/>
            <person name="Gill N."/>
            <person name="Joshi T."/>
            <person name="Libault M."/>
            <person name="Sethuraman A."/>
            <person name="Zhang X.-C."/>
            <person name="Shinozaki K."/>
            <person name="Nguyen H.T."/>
            <person name="Wing R.A."/>
            <person name="Cregan P."/>
            <person name="Specht J."/>
            <person name="Grimwood J."/>
            <person name="Rokhsar D."/>
            <person name="Stacey G."/>
            <person name="Shoemaker R.C."/>
            <person name="Jackson S.A."/>
        </authorList>
    </citation>
    <scope>NUCLEOTIDE SEQUENCE</scope>
    <source>
        <strain evidence="2">cv. Williams 82</strain>
        <tissue evidence="1">Callus</tissue>
    </source>
</reference>
<dbReference type="AlphaFoldDB" id="A0A0R0GEG6"/>
<protein>
    <submittedName>
        <fullName evidence="1 2">Uncharacterized protein</fullName>
    </submittedName>
</protein>
<accession>A0A0R0GEG6</accession>
<dbReference type="Proteomes" id="UP000008827">
    <property type="component" value="Chromosome 14"/>
</dbReference>
<dbReference type="EnsemblPlants" id="KRH16519">
    <property type="protein sequence ID" value="KRH16519"/>
    <property type="gene ID" value="GLYMA_14G160500"/>
</dbReference>